<dbReference type="EMBL" id="JBHTLS010000135">
    <property type="protein sequence ID" value="MFD1107429.1"/>
    <property type="molecule type" value="Genomic_DNA"/>
</dbReference>
<comment type="caution">
    <text evidence="2">The sequence shown here is derived from an EMBL/GenBank/DDBJ whole genome shotgun (WGS) entry which is preliminary data.</text>
</comment>
<evidence type="ECO:0000256" key="1">
    <source>
        <dbReference type="SAM" id="SignalP"/>
    </source>
</evidence>
<dbReference type="Proteomes" id="UP001597203">
    <property type="component" value="Unassembled WGS sequence"/>
</dbReference>
<sequence length="121" mass="12695">MSMSFKIAAIASATVALALTAGAAGAAGINDFQSNGRSVEVRHGDLDLTKADQRQQLQTRISRAASRVCSKGGLNEQQACRKLAIAQVQPRISAAIARAETKERYADATPAAREARTVVGN</sequence>
<feature type="chain" id="PRO_5046518824" evidence="1">
    <location>
        <begin position="27"/>
        <end position="121"/>
    </location>
</feature>
<feature type="signal peptide" evidence="1">
    <location>
        <begin position="1"/>
        <end position="26"/>
    </location>
</feature>
<reference evidence="3" key="1">
    <citation type="journal article" date="2019" name="Int. J. Syst. Evol. Microbiol.">
        <title>The Global Catalogue of Microorganisms (GCM) 10K type strain sequencing project: providing services to taxonomists for standard genome sequencing and annotation.</title>
        <authorList>
            <consortium name="The Broad Institute Genomics Platform"/>
            <consortium name="The Broad Institute Genome Sequencing Center for Infectious Disease"/>
            <person name="Wu L."/>
            <person name="Ma J."/>
        </authorList>
    </citation>
    <scope>NUCLEOTIDE SEQUENCE [LARGE SCALE GENOMIC DNA]</scope>
    <source>
        <strain evidence="3">CCUG 54329</strain>
    </source>
</reference>
<name>A0ABW3P5X5_9SPHN</name>
<organism evidence="2 3">
    <name type="scientific">Sphingobium olei</name>
    <dbReference type="NCBI Taxonomy" id="420955"/>
    <lineage>
        <taxon>Bacteria</taxon>
        <taxon>Pseudomonadati</taxon>
        <taxon>Pseudomonadota</taxon>
        <taxon>Alphaproteobacteria</taxon>
        <taxon>Sphingomonadales</taxon>
        <taxon>Sphingomonadaceae</taxon>
        <taxon>Sphingobium</taxon>
    </lineage>
</organism>
<gene>
    <name evidence="2" type="ORF">ACFQ24_21385</name>
</gene>
<proteinExistence type="predicted"/>
<dbReference type="NCBIfam" id="TIGR04433">
    <property type="entry name" value="UrcA_uranyl"/>
    <property type="match status" value="1"/>
</dbReference>
<dbReference type="RefSeq" id="WP_380914976.1">
    <property type="nucleotide sequence ID" value="NZ_JBHTLS010000135.1"/>
</dbReference>
<keyword evidence="1" id="KW-0732">Signal</keyword>
<evidence type="ECO:0000313" key="3">
    <source>
        <dbReference type="Proteomes" id="UP001597203"/>
    </source>
</evidence>
<dbReference type="InterPro" id="IPR030972">
    <property type="entry name" value="UrcA_uranyl"/>
</dbReference>
<keyword evidence="3" id="KW-1185">Reference proteome</keyword>
<accession>A0ABW3P5X5</accession>
<evidence type="ECO:0000313" key="2">
    <source>
        <dbReference type="EMBL" id="MFD1107429.1"/>
    </source>
</evidence>
<protein>
    <submittedName>
        <fullName evidence="2">UrcA family protein</fullName>
    </submittedName>
</protein>